<dbReference type="AlphaFoldDB" id="A0A672YGF9"/>
<reference evidence="2" key="2">
    <citation type="submission" date="2025-05" db="UniProtKB">
        <authorList>
            <consortium name="Ensembl"/>
        </authorList>
    </citation>
    <scope>IDENTIFICATION</scope>
</reference>
<sequence>MAKKNSQRDTSGVVFDTRSKMVMSQGGTAERMKEKVRNAHHTSMGHCLQTFGERVKSEDHKKYHNI</sequence>
<feature type="compositionally biased region" description="Basic and acidic residues" evidence="1">
    <location>
        <begin position="53"/>
        <end position="66"/>
    </location>
</feature>
<accession>A0A672YGF9</accession>
<name>A0A672YGF9_9TELE</name>
<protein>
    <submittedName>
        <fullName evidence="2">Uncharacterized protein</fullName>
    </submittedName>
</protein>
<reference evidence="2" key="1">
    <citation type="submission" date="2019-06" db="EMBL/GenBank/DDBJ databases">
        <authorList>
            <consortium name="Wellcome Sanger Institute Data Sharing"/>
        </authorList>
    </citation>
    <scope>NUCLEOTIDE SEQUENCE [LARGE SCALE GENOMIC DNA]</scope>
</reference>
<evidence type="ECO:0000313" key="3">
    <source>
        <dbReference type="Ensembl" id="ENSSORP00005056831.1"/>
    </source>
</evidence>
<dbReference type="Ensembl" id="ENSSORT00005003772.1">
    <property type="protein sequence ID" value="ENSSORP00005003664.1"/>
    <property type="gene ID" value="ENSSORG00005002202.1"/>
</dbReference>
<gene>
    <name evidence="3" type="primary">LOC115422753</name>
</gene>
<evidence type="ECO:0000313" key="4">
    <source>
        <dbReference type="Proteomes" id="UP000472271"/>
    </source>
</evidence>
<organism evidence="2 4">
    <name type="scientific">Sphaeramia orbicularis</name>
    <name type="common">orbiculate cardinalfish</name>
    <dbReference type="NCBI Taxonomy" id="375764"/>
    <lineage>
        <taxon>Eukaryota</taxon>
        <taxon>Metazoa</taxon>
        <taxon>Chordata</taxon>
        <taxon>Craniata</taxon>
        <taxon>Vertebrata</taxon>
        <taxon>Euteleostomi</taxon>
        <taxon>Actinopterygii</taxon>
        <taxon>Neopterygii</taxon>
        <taxon>Teleostei</taxon>
        <taxon>Neoteleostei</taxon>
        <taxon>Acanthomorphata</taxon>
        <taxon>Gobiaria</taxon>
        <taxon>Kurtiformes</taxon>
        <taxon>Apogonoidei</taxon>
        <taxon>Apogonidae</taxon>
        <taxon>Apogoninae</taxon>
        <taxon>Sphaeramia</taxon>
    </lineage>
</organism>
<keyword evidence="4" id="KW-1185">Reference proteome</keyword>
<evidence type="ECO:0000256" key="1">
    <source>
        <dbReference type="SAM" id="MobiDB-lite"/>
    </source>
</evidence>
<dbReference type="Ensembl" id="ENSSORT00005058133.1">
    <property type="protein sequence ID" value="ENSSORP00005056831.1"/>
    <property type="gene ID" value="ENSSORG00005025257.1"/>
</dbReference>
<proteinExistence type="predicted"/>
<evidence type="ECO:0000313" key="2">
    <source>
        <dbReference type="Ensembl" id="ENSSORP00005003664.1"/>
    </source>
</evidence>
<feature type="region of interest" description="Disordered" evidence="1">
    <location>
        <begin position="1"/>
        <end position="66"/>
    </location>
</feature>
<dbReference type="Proteomes" id="UP000472271">
    <property type="component" value="Chromosome 7"/>
</dbReference>
<dbReference type="Ensembl" id="ENSSORT00005003933.1">
    <property type="protein sequence ID" value="ENSSORP00005003824.1"/>
    <property type="gene ID" value="ENSSORG00005002313.1"/>
</dbReference>